<dbReference type="Proteomes" id="UP000008524">
    <property type="component" value="Chromosome 1"/>
</dbReference>
<dbReference type="OMA" id="CVARWQE"/>
<protein>
    <submittedName>
        <fullName evidence="1">Uncharacterized protein</fullName>
    </submittedName>
</protein>
<organism evidence="1 2">
    <name type="scientific">Trypanosoma brucei brucei (strain 927/4 GUTat10.1)</name>
    <dbReference type="NCBI Taxonomy" id="185431"/>
    <lineage>
        <taxon>Eukaryota</taxon>
        <taxon>Discoba</taxon>
        <taxon>Euglenozoa</taxon>
        <taxon>Kinetoplastea</taxon>
        <taxon>Metakinetoplastina</taxon>
        <taxon>Trypanosomatida</taxon>
        <taxon>Trypanosomatidae</taxon>
        <taxon>Trypanosoma</taxon>
    </lineage>
</organism>
<dbReference type="GO" id="GO:0005737">
    <property type="term" value="C:cytoplasm"/>
    <property type="evidence" value="ECO:0006056"/>
    <property type="project" value="Others"/>
</dbReference>
<dbReference type="InParanoid" id="Q4GZD5"/>
<evidence type="ECO:0000313" key="1">
    <source>
        <dbReference type="EMBL" id="CAJ16000.1"/>
    </source>
</evidence>
<dbReference type="eggNOG" id="ENOG502S0G5">
    <property type="taxonomic scope" value="Eukaryota"/>
</dbReference>
<dbReference type="KEGG" id="tbr:TB927.1.830"/>
<evidence type="ECO:0000313" key="2">
    <source>
        <dbReference type="Proteomes" id="UP000008524"/>
    </source>
</evidence>
<dbReference type="GO" id="GO:0005654">
    <property type="term" value="C:nucleoplasm"/>
    <property type="evidence" value="ECO:0006056"/>
    <property type="project" value="Others"/>
</dbReference>
<dbReference type="GeneID" id="4357121"/>
<dbReference type="AlphaFoldDB" id="Q4GZD5"/>
<accession>Q4GZD5</accession>
<dbReference type="PaxDb" id="5691-CAJ16000"/>
<name>Q4GZD5_TRYB2</name>
<dbReference type="RefSeq" id="XP_001218786.1">
    <property type="nucleotide sequence ID" value="XM_001218785.1"/>
</dbReference>
<dbReference type="OrthoDB" id="271367at2759"/>
<dbReference type="EMBL" id="AL929603">
    <property type="protein sequence ID" value="CAJ16000.1"/>
    <property type="molecule type" value="Genomic_DNA"/>
</dbReference>
<sequence length="948" mass="104993">MFIAIILSYRTGVNFDFLQCVYAIARIEIRQMEPVDGAAGVGGIWTAIDAFVACGSSEAGVFLRNVLREAARSSVITTTSPPLSMLADACARFNTNGIPLSTLLLVAILNRIFCMQDVAAALALPVNGGRSSISNDLLPFYKSYLDASIGLPESVKSQLYLCVSSLLVLQVSGMDVVEALLSQFGGTVPADEEGFRCFIKIFSGCMMVISDRRIPMGPVQRSKQRLRLQRNIHLLLMCAPSSTEELKCLCVTVSQAVTFLSECTLQDPQDTSPLFWKHLPTSSFWEAVIHHLRHGISGEEIISAACTVIRAVSHVDDSTFPVLMSALLAVSGTEGVTVPVLYTCRVIAAAMESSVETVVLNFDPDHALYRQLAHGAHVLEGILEQQVTLLANRVSAVATETEEIVLVVCEGLQVISQVLAPLPIPEMDPTDDPSDYDMIVEDIRYKNERKEHALRVLRDFFERCHASLLRWMKHVDDRDVCDIVDNLLSSDVDEFFVQYDELPIALFATYERLCSLLWRQPSSHCVPQCAELTLLASEGFLATSAWDVSLTYQSLVFSGSDSASKQQRLLRSSLLVPVVVRRHKDKWSAGETASVICSLVELLRWAVTCKIDVKCVASISEGLRNLQTSAEPTLMESLWLGLHLDCGEDKTARWSLASHLGSFLSPGLLPALLPFDDCTQLILISHSVGSVGDVWRAMGVLQRVEPDVAYAYMSADRIVSWLHNYISQGSVTTPQDRQVVAQYTETLGQWCAANPSHFRVAWRLSKPLGPEAAAEILADSLEMYFIRVIKDNSMSWLDEGDYFSPYVLDTLAQSGHAPRLLRVLKYVIRIPATCISTSDAPYRLQAVVRGGNTLLKGGRCTNESLLELFYEATVEYRRLIQSLVADVTYDLDEGDKREDNHEWLLAELSKLGRVAQLVFSLPEGVPQWLHEVRCAVDEFDVRRVLKGN</sequence>
<reference evidence="1 2" key="1">
    <citation type="journal article" date="2003" name="Nucleic Acids Res.">
        <title>The DNA sequence of chromosome I of an African trypanosome: gene content, chromosome organisation, recombination and polymorphism.</title>
        <authorList>
            <person name="Hall N."/>
            <person name="Berriman M."/>
            <person name="Lennard N.J."/>
            <person name="Harris B.R."/>
            <person name="Hertz-Fowler C."/>
            <person name="Bart-Delabesse E.N."/>
            <person name="Gerrare C.S."/>
            <person name="Atkin R.J."/>
            <person name="Barron A.J."/>
            <person name="Bowman S."/>
            <person name="Bray-Allen S.P."/>
            <person name="Bringaud F."/>
            <person name="Clark L.N."/>
            <person name="Corton C.H."/>
            <person name="Cronin A."/>
            <person name="Davies R."/>
            <person name="Doggett J."/>
            <person name="Fraser A."/>
            <person name="Gruter E."/>
            <person name="Hall S."/>
            <person name="Harper A.D."/>
            <person name="Kay M.P."/>
            <person name="Leech V."/>
            <person name="Mayes R."/>
            <person name="Price C."/>
            <person name="Quail M.A."/>
            <person name="Rabbinowitch E."/>
            <person name="Reitter C."/>
            <person name="Rutherford K."/>
            <person name="Sasse J."/>
            <person name="Sharp S."/>
            <person name="Shownkeen R."/>
            <person name="Macleod A."/>
            <person name="Taylor S."/>
            <person name="Tweedie A."/>
            <person name="Turner C.M.R."/>
            <person name="Tait A."/>
            <person name="Gull K."/>
            <person name="Barrell B."/>
            <person name="Melville S.E."/>
        </authorList>
    </citation>
    <scope>NUCLEOTIDE SEQUENCE [LARGE SCALE GENOMIC DNA]</scope>
    <source>
        <strain evidence="1 2">927/4 GUTat10.1</strain>
    </source>
</reference>
<gene>
    <name evidence="1" type="ORF">TB927.1.830</name>
</gene>
<keyword evidence="2" id="KW-1185">Reference proteome</keyword>
<proteinExistence type="predicted"/>
<reference evidence="2" key="2">
    <citation type="journal article" date="2005" name="Science">
        <title>The genome of the African trypanosome Trypanosoma brucei.</title>
        <authorList>
            <person name="Berriman M."/>
            <person name="Ghedin E."/>
            <person name="Hertz-Fowler C."/>
            <person name="Blandin G."/>
            <person name="Renauld H."/>
            <person name="Bartholomeu D.C."/>
            <person name="Lennard N.J."/>
            <person name="Caler E."/>
            <person name="Hamlin N.E."/>
            <person name="Haas B."/>
            <person name="Bohme U."/>
            <person name="Hannick L."/>
            <person name="Aslett M.A."/>
            <person name="Shallom J."/>
            <person name="Marcello L."/>
            <person name="Hou L."/>
            <person name="Wickstead B."/>
            <person name="Alsmark U.C."/>
            <person name="Arrowsmith C."/>
            <person name="Atkin R.J."/>
            <person name="Barron A.J."/>
            <person name="Bringaud F."/>
            <person name="Brooks K."/>
            <person name="Carrington M."/>
            <person name="Cherevach I."/>
            <person name="Chillingworth T.J."/>
            <person name="Churcher C."/>
            <person name="Clark L.N."/>
            <person name="Corton C.H."/>
            <person name="Cronin A."/>
            <person name="Davies R.M."/>
            <person name="Doggett J."/>
            <person name="Djikeng A."/>
            <person name="Feldblyum T."/>
            <person name="Field M.C."/>
            <person name="Fraser A."/>
            <person name="Goodhead I."/>
            <person name="Hance Z."/>
            <person name="Harper D."/>
            <person name="Harris B.R."/>
            <person name="Hauser H."/>
            <person name="Hostetler J."/>
            <person name="Ivens A."/>
            <person name="Jagels K."/>
            <person name="Johnson D."/>
            <person name="Johnson J."/>
            <person name="Jones K."/>
            <person name="Kerhornou A.X."/>
            <person name="Koo H."/>
            <person name="Larke N."/>
            <person name="Landfear S."/>
            <person name="Larkin C."/>
            <person name="Leech V."/>
            <person name="Line A."/>
            <person name="Lord A."/>
            <person name="Macleod A."/>
            <person name="Mooney P.J."/>
            <person name="Moule S."/>
            <person name="Martin D.M."/>
            <person name="Morgan G.W."/>
            <person name="Mungall K."/>
            <person name="Norbertczak H."/>
            <person name="Ormond D."/>
            <person name="Pai G."/>
            <person name="Peacock C.S."/>
            <person name="Peterson J."/>
            <person name="Quail M.A."/>
            <person name="Rabbinowitsch E."/>
            <person name="Rajandream M.A."/>
            <person name="Reitter C."/>
            <person name="Salzberg S.L."/>
            <person name="Sanders M."/>
            <person name="Schobel S."/>
            <person name="Sharp S."/>
            <person name="Simmonds M."/>
            <person name="Simpson A.J."/>
            <person name="Tallon L."/>
            <person name="Turner C.M."/>
            <person name="Tait A."/>
            <person name="Tivey A.R."/>
            <person name="Van Aken S."/>
            <person name="Walker D."/>
            <person name="Wanless D."/>
            <person name="Wang S."/>
            <person name="White B."/>
            <person name="White O."/>
            <person name="Whitehead S."/>
            <person name="Woodward J."/>
            <person name="Wortman J."/>
            <person name="Adams M.D."/>
            <person name="Embley T.M."/>
            <person name="Gull K."/>
            <person name="Ullu E."/>
            <person name="Barry J.D."/>
            <person name="Fairlamb A.H."/>
            <person name="Opperdoes F."/>
            <person name="Barrell B.G."/>
            <person name="Donelson J.E."/>
            <person name="Hall N."/>
            <person name="Fraser C.M."/>
            <person name="Melville S.E."/>
            <person name="El-Sayed N.M."/>
        </authorList>
    </citation>
    <scope>NUCLEOTIDE SEQUENCE [LARGE SCALE GENOMIC DNA]</scope>
    <source>
        <strain evidence="2">927/4 GUTat10.1</strain>
    </source>
</reference>